<keyword evidence="1" id="KW-0472">Membrane</keyword>
<keyword evidence="1" id="KW-1133">Transmembrane helix</keyword>
<feature type="transmembrane region" description="Helical" evidence="1">
    <location>
        <begin position="399"/>
        <end position="422"/>
    </location>
</feature>
<dbReference type="InterPro" id="IPR045851">
    <property type="entry name" value="AMP-bd_C_sf"/>
</dbReference>
<dbReference type="InterPro" id="IPR011004">
    <property type="entry name" value="Trimer_LpxA-like_sf"/>
</dbReference>
<dbReference type="InterPro" id="IPR042099">
    <property type="entry name" value="ANL_N_sf"/>
</dbReference>
<dbReference type="Gene3D" id="2.160.10.10">
    <property type="entry name" value="Hexapeptide repeat proteins"/>
    <property type="match status" value="1"/>
</dbReference>
<sequence length="626" mass="68563">MGIEKTAVASMYGLAEHVLAATSGASPHATCSDLRWSIGNLEFSRMIGGVDVRVVDPDSCKLVPEGVEGEIWLSSPCVSAGYWGKPELSNSEMKAKLDGADTEDLSYLRTGDIGFIRENELYFVSRLKDLIIMNGKNIAPSDVERAAETGFPDKLRPGSSCAFQATPESAVLLCEARENFTKNPQALDSLAQKVLLHVEENVSGIKVDEVRILKKGSVYKTTSGKVKRKAMKSRWECGELPDPVGTTPSLDSKCSGLHRAATLEELFSLAGAVDPSRTLVENGIDSMQLVALEGVAREKFQVQLSFSQASSLTVEELLVSLREKQENVVLSIPTNPPFDSTLVRKLIPSRILRVPRQTVVLLLTFVVIFVSIMPSAVYIKHNWHYKSEWWIHNSRTGPLVFLAIPIWMATYSAACIAIKWLLLGRIKADDRYVMWSGVFARWWTVTRLVAVWEATVGHFLSDTPIRNVFYNLMGSNIAITARLHTPIRCWDLVTIGAKSEIKGHIFPRTMHWTGAYFQEVVVGSESVVGSGAVVMAGSNVASRVRIESRTVVPPGGSLKAENAKWSGLPATMIESESYSPSPTLIGPLGLLLRCLTPFALFALMVIAWWVANEIGPSAPEPSVSSS</sequence>
<comment type="caution">
    <text evidence="3">The sequence shown here is derived from an EMBL/GenBank/DDBJ whole genome shotgun (WGS) entry which is preliminary data.</text>
</comment>
<dbReference type="Proteomes" id="UP001153069">
    <property type="component" value="Unassembled WGS sequence"/>
</dbReference>
<dbReference type="InterPro" id="IPR000873">
    <property type="entry name" value="AMP-dep_synth/lig_dom"/>
</dbReference>
<gene>
    <name evidence="3" type="ORF">SEMRO_93_G048440.1</name>
</gene>
<dbReference type="GO" id="GO:0016874">
    <property type="term" value="F:ligase activity"/>
    <property type="evidence" value="ECO:0007669"/>
    <property type="project" value="UniProtKB-KW"/>
</dbReference>
<feature type="domain" description="AMP-dependent synthetase/ligase" evidence="2">
    <location>
        <begin position="6"/>
        <end position="83"/>
    </location>
</feature>
<name>A0A9N8H5R4_9STRA</name>
<evidence type="ECO:0000313" key="3">
    <source>
        <dbReference type="EMBL" id="CAB9500832.1"/>
    </source>
</evidence>
<feature type="transmembrane region" description="Helical" evidence="1">
    <location>
        <begin position="590"/>
        <end position="611"/>
    </location>
</feature>
<dbReference type="Pfam" id="PF00501">
    <property type="entry name" value="AMP-binding"/>
    <property type="match status" value="1"/>
</dbReference>
<dbReference type="OrthoDB" id="69964at2759"/>
<accession>A0A9N8H5R4</accession>
<dbReference type="SUPFAM" id="SSF51161">
    <property type="entry name" value="Trimeric LpxA-like enzymes"/>
    <property type="match status" value="1"/>
</dbReference>
<keyword evidence="1" id="KW-0812">Transmembrane</keyword>
<evidence type="ECO:0000256" key="1">
    <source>
        <dbReference type="SAM" id="Phobius"/>
    </source>
</evidence>
<dbReference type="PANTHER" id="PTHR22754:SF32">
    <property type="entry name" value="DISCO-INTERACTING PROTEIN 2"/>
    <property type="match status" value="1"/>
</dbReference>
<keyword evidence="3" id="KW-0436">Ligase</keyword>
<feature type="transmembrane region" description="Helical" evidence="1">
    <location>
        <begin position="359"/>
        <end position="379"/>
    </location>
</feature>
<dbReference type="AlphaFoldDB" id="A0A9N8H5R4"/>
<reference evidence="3" key="1">
    <citation type="submission" date="2020-06" db="EMBL/GenBank/DDBJ databases">
        <authorList>
            <consortium name="Plant Systems Biology data submission"/>
        </authorList>
    </citation>
    <scope>NUCLEOTIDE SEQUENCE</scope>
    <source>
        <strain evidence="3">D6</strain>
    </source>
</reference>
<protein>
    <submittedName>
        <fullName evidence="3">Fatty-acid--CoA ligase FadD21</fullName>
    </submittedName>
</protein>
<proteinExistence type="predicted"/>
<organism evidence="3 4">
    <name type="scientific">Seminavis robusta</name>
    <dbReference type="NCBI Taxonomy" id="568900"/>
    <lineage>
        <taxon>Eukaryota</taxon>
        <taxon>Sar</taxon>
        <taxon>Stramenopiles</taxon>
        <taxon>Ochrophyta</taxon>
        <taxon>Bacillariophyta</taxon>
        <taxon>Bacillariophyceae</taxon>
        <taxon>Bacillariophycidae</taxon>
        <taxon>Naviculales</taxon>
        <taxon>Naviculaceae</taxon>
        <taxon>Seminavis</taxon>
    </lineage>
</organism>
<dbReference type="Gene3D" id="3.30.300.30">
    <property type="match status" value="1"/>
</dbReference>
<dbReference type="PANTHER" id="PTHR22754">
    <property type="entry name" value="DISCO-INTERACTING PROTEIN 2 DIP2 -RELATED"/>
    <property type="match status" value="1"/>
</dbReference>
<keyword evidence="4" id="KW-1185">Reference proteome</keyword>
<dbReference type="SUPFAM" id="SSF56801">
    <property type="entry name" value="Acetyl-CoA synthetase-like"/>
    <property type="match status" value="1"/>
</dbReference>
<evidence type="ECO:0000313" key="4">
    <source>
        <dbReference type="Proteomes" id="UP001153069"/>
    </source>
</evidence>
<dbReference type="EMBL" id="CAICTM010000092">
    <property type="protein sequence ID" value="CAB9500832.1"/>
    <property type="molecule type" value="Genomic_DNA"/>
</dbReference>
<dbReference type="Gene3D" id="3.40.50.12780">
    <property type="entry name" value="N-terminal domain of ligase-like"/>
    <property type="match status" value="1"/>
</dbReference>
<evidence type="ECO:0000259" key="2">
    <source>
        <dbReference type="Pfam" id="PF00501"/>
    </source>
</evidence>